<dbReference type="Pfam" id="PF22607">
    <property type="entry name" value="FAD_binding-like"/>
    <property type="match status" value="1"/>
</dbReference>
<dbReference type="InterPro" id="IPR053212">
    <property type="entry name" value="DHP_3-monooxygenase"/>
</dbReference>
<protein>
    <recommendedName>
        <fullName evidence="2">2,6-dihydroxypyridine 3-monooxygenase substrate binding domain-containing protein</fullName>
    </recommendedName>
</protein>
<dbReference type="EMBL" id="CP138589">
    <property type="protein sequence ID" value="WPH03461.1"/>
    <property type="molecule type" value="Genomic_DNA"/>
</dbReference>
<reference evidence="3 4" key="1">
    <citation type="submission" date="2023-11" db="EMBL/GenBank/DDBJ databases">
        <title>An acidophilic fungus is an integral part of prey digestion in a carnivorous sundew plant.</title>
        <authorList>
            <person name="Tsai I.J."/>
        </authorList>
    </citation>
    <scope>NUCLEOTIDE SEQUENCE [LARGE SCALE GENOMIC DNA]</scope>
    <source>
        <strain evidence="3">169a</strain>
    </source>
</reference>
<evidence type="ECO:0000313" key="3">
    <source>
        <dbReference type="EMBL" id="WPH03461.1"/>
    </source>
</evidence>
<dbReference type="PANTHER" id="PTHR47469:SF2">
    <property type="entry name" value="OS06G0597600 PROTEIN"/>
    <property type="match status" value="1"/>
</dbReference>
<dbReference type="InterPro" id="IPR036188">
    <property type="entry name" value="FAD/NAD-bd_sf"/>
</dbReference>
<keyword evidence="4" id="KW-1185">Reference proteome</keyword>
<dbReference type="InterPro" id="IPR054707">
    <property type="entry name" value="DhpH_subs-bd"/>
</dbReference>
<dbReference type="Proteomes" id="UP001303373">
    <property type="component" value="Chromosome 10"/>
</dbReference>
<gene>
    <name evidence="3" type="ORF">R9X50_00634100</name>
</gene>
<name>A0AAQ3MBE5_9PEZI</name>
<organism evidence="3 4">
    <name type="scientific">Acrodontium crateriforme</name>
    <dbReference type="NCBI Taxonomy" id="150365"/>
    <lineage>
        <taxon>Eukaryota</taxon>
        <taxon>Fungi</taxon>
        <taxon>Dikarya</taxon>
        <taxon>Ascomycota</taxon>
        <taxon>Pezizomycotina</taxon>
        <taxon>Dothideomycetes</taxon>
        <taxon>Dothideomycetidae</taxon>
        <taxon>Mycosphaerellales</taxon>
        <taxon>Teratosphaeriaceae</taxon>
        <taxon>Acrodontium</taxon>
    </lineage>
</organism>
<dbReference type="SUPFAM" id="SSF54373">
    <property type="entry name" value="FAD-linked reductases, C-terminal domain"/>
    <property type="match status" value="1"/>
</dbReference>
<dbReference type="PANTHER" id="PTHR47469">
    <property type="entry name" value="MONOOXYGENASE-LIKE"/>
    <property type="match status" value="1"/>
</dbReference>
<keyword evidence="1" id="KW-1133">Transmembrane helix</keyword>
<evidence type="ECO:0000259" key="2">
    <source>
        <dbReference type="Pfam" id="PF22607"/>
    </source>
</evidence>
<proteinExistence type="predicted"/>
<evidence type="ECO:0000313" key="4">
    <source>
        <dbReference type="Proteomes" id="UP001303373"/>
    </source>
</evidence>
<dbReference type="Gene3D" id="3.30.9.60">
    <property type="match status" value="1"/>
</dbReference>
<accession>A0AAQ3MBE5</accession>
<keyword evidence="1" id="KW-0472">Membrane</keyword>
<sequence length="410" mass="46031">MTTMDIAHKSVVVVGGSLGGLMHALVFLSLPSPPKVTILERSPTNLLHNQGAGIVAGTEVLQFFERFVSRGRDIAVTSPLRHYLDRHGKEMPESVAYWQQRMTSWDLLYHLLRGRVDGLETEYAKDLTSDERPKASYRNGCTVMSVERTQLGDIEVSWTEPDSVVQTIRADLVIAADGASSTIRKLLLPQVERRYAGYVAWRGTVSENDLSAEAKEAFIEKFTFYHREGLQILGYLIPAPPNGDLTPGKRRFNWVWYRNYEKGSPELEELMTDVHGKRHAITLPVGGIQGQIWEKQKTYANEMLPPQFAEAVNKTQHPFVQAITDCIAPHNSFFDGKVLLVADALAGFRPHTAASTGQAAFDALYMDRWLRGEIDKEDYDETVMDFAKRVQQHGVNLGDRSQFGKHSLNG</sequence>
<dbReference type="AlphaFoldDB" id="A0AAQ3MBE5"/>
<feature type="transmembrane region" description="Helical" evidence="1">
    <location>
        <begin position="12"/>
        <end position="30"/>
    </location>
</feature>
<feature type="domain" description="2,6-dihydroxypyridine 3-monooxygenase substrate binding" evidence="2">
    <location>
        <begin position="195"/>
        <end position="325"/>
    </location>
</feature>
<keyword evidence="1" id="KW-0812">Transmembrane</keyword>
<dbReference type="SUPFAM" id="SSF51905">
    <property type="entry name" value="FAD/NAD(P)-binding domain"/>
    <property type="match status" value="1"/>
</dbReference>
<evidence type="ECO:0000256" key="1">
    <source>
        <dbReference type="SAM" id="Phobius"/>
    </source>
</evidence>